<sequence>MELDNARANEVGDIVQEIERILTEQNKLNKSPANFYRYHLNDAVEAILVALSTTAREAAKTLEQFALTVRPSGTGSIAAKIDAVNKKADDLFNKLKTALGRPPTGGQTENHAQAVDAAIQQVGTELDAQLPEDRTGGGPATKVTLPKDHPGKFSGYDSHVKQESLTKAEADPNALEGALPAAIKGIRDKAQQDFQAADQAIGQFESFESVFKQIDQNLKDLLNAFQNAGKEVNKQLKEFRDTKIAKGKQVAHSLQAIRNNLNALSNEHQDGPIKDCAQFIDKHAGSMETICINALKENVNGQVRNATETLTTLAKKQYVLSVKGLLSNFAAKVTEELTGLRTQISTDLRTGHKGFMLRMGGVDKPETPSGPDAAAPNPASLLVKMQEAVETYDPSQQVASTTSMKDTFTKLANNFHDYFTPIHKYISDEIKKQLKEKSLPETADDNLTKLVDVHSNFNTLLDHFRKTQTNKPDRKYLFDHIFTANLDALKTQLQTFTSHKFTNPHHPELLDALKCGLSDFCTQLDKVYVNAYEGHPTKIKWDELLVNKTLEDGQKSNEKELTPDGTRLSKVLLTITPIVSDALGDLKEKLENKPNWNNYKIYNSSESHHSLHRRFFNDHGYDIGLAHDAKHGELNHRHGINGEKILEHLDSDTYNLFVTSKQSHKSTDLIPDDSVEMTVDLVEENGVIPKLDDWLRSYFEVGHIATSFSKRAPCSVYEQLVWLTGLPHNPVYKKLPKHVTSLFEVPDKNDPSSKHVMPIDASPSKITDALTNKAVEEICGKAYAVLTTVVGTGDAECGYACEFPSNSLGLQYPSNPAQCLDTLLDILRRLFPPLKFLFAQCGTPASEHGWLRCEYGRDVKSTKSQCNEHTKQGTKEPTKCLPKSPLQSYLSDCLIGHLPHNVSSIGCQAKCTTCPGGKPGMPCITPLGFRGFSGSTKTGGYLSSVIGDLLEIDQLSTLFALAPKTPRTLPEHFEFASALIKGWHNNATYHKVGLQAAFEKSASKLSIELYDKPAELTDALRDAYGSESVSHSKCDNSHLLNLTAFNTCNKNGQECAPYLSSLCGDFYICLPFKHCNTYLSWAIYLPWTFWDLLNNLYNAFCQITCADWGCRGCLRGDKCKSGKHGVVEDEKKPDDVCQCESIVSCRGVAPTLYQYGFSFGEASTLNDGSTVKKCKDFCSQLKKVLASEYFKELFKECDNFLKEIRWPFMCTLLALWSLSLLYLLHIAVVRLDVLRIRSHLRSPASHRIAAQSLLAVAKVGNIANVKYLSP</sequence>
<dbReference type="OrthoDB" id="10476792at2759"/>
<dbReference type="InterPro" id="IPR016024">
    <property type="entry name" value="ARM-type_fold"/>
</dbReference>
<dbReference type="GeneID" id="39873773"/>
<keyword evidence="4" id="KW-1185">Reference proteome</keyword>
<proteinExistence type="predicted"/>
<name>A0A2H6KAI6_9APIC</name>
<dbReference type="EMBL" id="BDSA01000002">
    <property type="protein sequence ID" value="GBE60003.1"/>
    <property type="molecule type" value="Genomic_DNA"/>
</dbReference>
<organism evidence="3 4">
    <name type="scientific">Babesia ovata</name>
    <dbReference type="NCBI Taxonomy" id="189622"/>
    <lineage>
        <taxon>Eukaryota</taxon>
        <taxon>Sar</taxon>
        <taxon>Alveolata</taxon>
        <taxon>Apicomplexa</taxon>
        <taxon>Aconoidasida</taxon>
        <taxon>Piroplasmida</taxon>
        <taxon>Babesiidae</taxon>
        <taxon>Babesia</taxon>
    </lineage>
</organism>
<evidence type="ECO:0008006" key="5">
    <source>
        <dbReference type="Google" id="ProtNLM"/>
    </source>
</evidence>
<keyword evidence="2" id="KW-0812">Transmembrane</keyword>
<dbReference type="SUPFAM" id="SSF48371">
    <property type="entry name" value="ARM repeat"/>
    <property type="match status" value="1"/>
</dbReference>
<reference evidence="3 4" key="1">
    <citation type="journal article" date="2017" name="BMC Genomics">
        <title>Whole-genome assembly of Babesia ovata and comparative genomics between closely related pathogens.</title>
        <authorList>
            <person name="Yamagishi J."/>
            <person name="Asada M."/>
            <person name="Hakimi H."/>
            <person name="Tanaka T.Q."/>
            <person name="Sugimoto C."/>
            <person name="Kawazu S."/>
        </authorList>
    </citation>
    <scope>NUCLEOTIDE SEQUENCE [LARGE SCALE GENOMIC DNA]</scope>
    <source>
        <strain evidence="3 4">Miyake</strain>
    </source>
</reference>
<dbReference type="RefSeq" id="XP_028866246.1">
    <property type="nucleotide sequence ID" value="XM_029010413.1"/>
</dbReference>
<feature type="transmembrane region" description="Helical" evidence="2">
    <location>
        <begin position="1206"/>
        <end position="1231"/>
    </location>
</feature>
<feature type="region of interest" description="Disordered" evidence="1">
    <location>
        <begin position="129"/>
        <end position="153"/>
    </location>
</feature>
<keyword evidence="2" id="KW-0472">Membrane</keyword>
<evidence type="ECO:0000313" key="4">
    <source>
        <dbReference type="Proteomes" id="UP000236319"/>
    </source>
</evidence>
<comment type="caution">
    <text evidence="3">The sequence shown here is derived from an EMBL/GenBank/DDBJ whole genome shotgun (WGS) entry which is preliminary data.</text>
</comment>
<keyword evidence="2" id="KW-1133">Transmembrane helix</keyword>
<evidence type="ECO:0000313" key="3">
    <source>
        <dbReference type="EMBL" id="GBE60003.1"/>
    </source>
</evidence>
<protein>
    <recommendedName>
        <fullName evidence="5">C3H1-type domain-containing protein</fullName>
    </recommendedName>
</protein>
<dbReference type="VEuPathDB" id="PiroplasmaDB:BOVATA_014960"/>
<accession>A0A2H6KAI6</accession>
<evidence type="ECO:0000256" key="2">
    <source>
        <dbReference type="SAM" id="Phobius"/>
    </source>
</evidence>
<evidence type="ECO:0000256" key="1">
    <source>
        <dbReference type="SAM" id="MobiDB-lite"/>
    </source>
</evidence>
<dbReference type="Proteomes" id="UP000236319">
    <property type="component" value="Unassembled WGS sequence"/>
</dbReference>
<dbReference type="AlphaFoldDB" id="A0A2H6KAI6"/>
<gene>
    <name evidence="3" type="ORF">BOVATA_014960</name>
</gene>